<dbReference type="InterPro" id="IPR044032">
    <property type="entry name" value="TssC1_C"/>
</dbReference>
<dbReference type="AlphaFoldDB" id="A0A3B0XZD8"/>
<dbReference type="PANTHER" id="PTHR35565:SF3">
    <property type="entry name" value="TYPE VI SECRETION SYSTEM SHEATH PROTEIN TSSC1"/>
    <property type="match status" value="1"/>
</dbReference>
<evidence type="ECO:0008006" key="4">
    <source>
        <dbReference type="Google" id="ProtNLM"/>
    </source>
</evidence>
<evidence type="ECO:0000259" key="2">
    <source>
        <dbReference type="Pfam" id="PF18945"/>
    </source>
</evidence>
<feature type="domain" description="TssC1 C-terminal" evidence="2">
    <location>
        <begin position="200"/>
        <end position="308"/>
    </location>
</feature>
<organism evidence="3">
    <name type="scientific">hydrothermal vent metagenome</name>
    <dbReference type="NCBI Taxonomy" id="652676"/>
    <lineage>
        <taxon>unclassified sequences</taxon>
        <taxon>metagenomes</taxon>
        <taxon>ecological metagenomes</taxon>
    </lineage>
</organism>
<dbReference type="Pfam" id="PF18945">
    <property type="entry name" value="VipB_2"/>
    <property type="match status" value="1"/>
</dbReference>
<name>A0A3B0XZD8_9ZZZZ</name>
<dbReference type="PANTHER" id="PTHR35565">
    <property type="entry name" value="CYTOPLASMIC PROTEIN-RELATED"/>
    <property type="match status" value="1"/>
</dbReference>
<protein>
    <recommendedName>
        <fullName evidence="4">Type VI secretion system contractile sheath large subunit</fullName>
    </recommendedName>
</protein>
<feature type="domain" description="TssC1 N-terminal" evidence="1">
    <location>
        <begin position="3"/>
        <end position="185"/>
    </location>
</feature>
<dbReference type="InterPro" id="IPR044031">
    <property type="entry name" value="TssC1_N"/>
</dbReference>
<reference evidence="3" key="1">
    <citation type="submission" date="2018-06" db="EMBL/GenBank/DDBJ databases">
        <authorList>
            <person name="Zhirakovskaya E."/>
        </authorList>
    </citation>
    <scope>NUCLEOTIDE SEQUENCE</scope>
</reference>
<dbReference type="EMBL" id="UOFJ01000440">
    <property type="protein sequence ID" value="VAW69523.1"/>
    <property type="molecule type" value="Genomic_DNA"/>
</dbReference>
<dbReference type="InterPro" id="IPR010269">
    <property type="entry name" value="T6SS_TssC-like"/>
</dbReference>
<proteinExistence type="predicted"/>
<sequence length="316" mass="36129">WLCPFISAASPALSGLKNWHELATSRDFSRMFDTVQYTQWRALRESKHSRFLYLTMPRVLARTPYTANDSAPEHFAYNEFHNQINEPEPQQLTWMNAAFLMGTVLARAFYETGYFLTITGAGNGGKIDGLPYARFNNNDSNMSYSPVEAGINHIQESQLISSGLLPLCHLKNTDSAVFFEANSLHKIKTTDDIDAYSDLMTSQTLSFIMVSSFFAHHIMMMSRHKVYDYIEEESFGEWLSQWIVSYTLADADKTRASDLTEKPLHMYPLYEADIHVEEIMGMPGIYQAVLWLRPRLLMGKLTTAVKVIIRLPSLDH</sequence>
<evidence type="ECO:0000259" key="1">
    <source>
        <dbReference type="Pfam" id="PF05943"/>
    </source>
</evidence>
<gene>
    <name evidence="3" type="ORF">MNBD_GAMMA10-2518</name>
</gene>
<accession>A0A3B0XZD8</accession>
<dbReference type="Pfam" id="PF05943">
    <property type="entry name" value="VipB"/>
    <property type="match status" value="1"/>
</dbReference>
<feature type="non-terminal residue" evidence="3">
    <location>
        <position position="1"/>
    </location>
</feature>
<evidence type="ECO:0000313" key="3">
    <source>
        <dbReference type="EMBL" id="VAW69523.1"/>
    </source>
</evidence>